<accession>A0A6N6MSN1</accession>
<evidence type="ECO:0008006" key="3">
    <source>
        <dbReference type="Google" id="ProtNLM"/>
    </source>
</evidence>
<keyword evidence="2" id="KW-1185">Reference proteome</keyword>
<evidence type="ECO:0000313" key="2">
    <source>
        <dbReference type="Proteomes" id="UP000441523"/>
    </source>
</evidence>
<proteinExistence type="predicted"/>
<comment type="caution">
    <text evidence="1">The sequence shown here is derived from an EMBL/GenBank/DDBJ whole genome shotgun (WGS) entry which is preliminary data.</text>
</comment>
<reference evidence="1 2" key="1">
    <citation type="submission" date="2019-09" db="EMBL/GenBank/DDBJ databases">
        <title>YIM 132548 draft genome.</title>
        <authorList>
            <person name="Jiang L."/>
        </authorList>
    </citation>
    <scope>NUCLEOTIDE SEQUENCE [LARGE SCALE GENOMIC DNA]</scope>
    <source>
        <strain evidence="1 2">YIM 132548</strain>
    </source>
</reference>
<dbReference type="EMBL" id="VZZJ01000004">
    <property type="protein sequence ID" value="KAB1074825.1"/>
    <property type="molecule type" value="Genomic_DNA"/>
</dbReference>
<dbReference type="RefSeq" id="WP_150962464.1">
    <property type="nucleotide sequence ID" value="NZ_VZZJ01000004.1"/>
</dbReference>
<organism evidence="1 2">
    <name type="scientific">Methylobacterium planeticum</name>
    <dbReference type="NCBI Taxonomy" id="2615211"/>
    <lineage>
        <taxon>Bacteria</taxon>
        <taxon>Pseudomonadati</taxon>
        <taxon>Pseudomonadota</taxon>
        <taxon>Alphaproteobacteria</taxon>
        <taxon>Hyphomicrobiales</taxon>
        <taxon>Methylobacteriaceae</taxon>
        <taxon>Methylobacterium</taxon>
    </lineage>
</organism>
<sequence length="60" mass="6505">MPEPKPKPKPEPEPKPPRLSLRESAFLALVTAWILAVILTDRAAPPTPPLVSYAAALPPR</sequence>
<gene>
    <name evidence="1" type="ORF">F6X51_06810</name>
</gene>
<dbReference type="Proteomes" id="UP000441523">
    <property type="component" value="Unassembled WGS sequence"/>
</dbReference>
<dbReference type="AlphaFoldDB" id="A0A6N6MSN1"/>
<protein>
    <recommendedName>
        <fullName evidence="3">Energy transducer TonB</fullName>
    </recommendedName>
</protein>
<evidence type="ECO:0000313" key="1">
    <source>
        <dbReference type="EMBL" id="KAB1074825.1"/>
    </source>
</evidence>
<name>A0A6N6MSN1_9HYPH</name>